<dbReference type="Proteomes" id="UP000619260">
    <property type="component" value="Unassembled WGS sequence"/>
</dbReference>
<keyword evidence="2" id="KW-0560">Oxidoreductase</keyword>
<dbReference type="PANTHER" id="PTHR24320">
    <property type="entry name" value="RETINOL DEHYDROGENASE"/>
    <property type="match status" value="1"/>
</dbReference>
<evidence type="ECO:0000313" key="3">
    <source>
        <dbReference type="EMBL" id="GIJ43665.1"/>
    </source>
</evidence>
<accession>A0A8J3YGN2</accession>
<dbReference type="GO" id="GO:0016491">
    <property type="term" value="F:oxidoreductase activity"/>
    <property type="evidence" value="ECO:0007669"/>
    <property type="project" value="UniProtKB-KW"/>
</dbReference>
<protein>
    <submittedName>
        <fullName evidence="3">Short-chain dehydrogenase</fullName>
    </submittedName>
</protein>
<gene>
    <name evidence="3" type="ORF">Val02_05510</name>
</gene>
<dbReference type="EMBL" id="BOPF01000002">
    <property type="protein sequence ID" value="GIJ43665.1"/>
    <property type="molecule type" value="Genomic_DNA"/>
</dbReference>
<comment type="similarity">
    <text evidence="1">Belongs to the short-chain dehydrogenases/reductases (SDR) family.</text>
</comment>
<evidence type="ECO:0000256" key="2">
    <source>
        <dbReference type="ARBA" id="ARBA00023002"/>
    </source>
</evidence>
<keyword evidence="4" id="KW-1185">Reference proteome</keyword>
<dbReference type="AlphaFoldDB" id="A0A8J3YGN2"/>
<dbReference type="SUPFAM" id="SSF51735">
    <property type="entry name" value="NAD(P)-binding Rossmann-fold domains"/>
    <property type="match status" value="1"/>
</dbReference>
<dbReference type="PANTHER" id="PTHR24320:SF148">
    <property type="entry name" value="NAD(P)-BINDING ROSSMANN-FOLD SUPERFAMILY PROTEIN"/>
    <property type="match status" value="1"/>
</dbReference>
<dbReference type="InterPro" id="IPR036291">
    <property type="entry name" value="NAD(P)-bd_dom_sf"/>
</dbReference>
<dbReference type="Pfam" id="PF00106">
    <property type="entry name" value="adh_short"/>
    <property type="match status" value="1"/>
</dbReference>
<dbReference type="PRINTS" id="PR00081">
    <property type="entry name" value="GDHRDH"/>
</dbReference>
<name>A0A8J3YGN2_9ACTN</name>
<comment type="caution">
    <text evidence="3">The sequence shown here is derived from an EMBL/GenBank/DDBJ whole genome shotgun (WGS) entry which is preliminary data.</text>
</comment>
<reference evidence="3" key="1">
    <citation type="submission" date="2021-01" db="EMBL/GenBank/DDBJ databases">
        <title>Whole genome shotgun sequence of Virgisporangium aliadipatigenens NBRC 105644.</title>
        <authorList>
            <person name="Komaki H."/>
            <person name="Tamura T."/>
        </authorList>
    </citation>
    <scope>NUCLEOTIDE SEQUENCE</scope>
    <source>
        <strain evidence="3">NBRC 105644</strain>
    </source>
</reference>
<organism evidence="3 4">
    <name type="scientific">Virgisporangium aliadipatigenens</name>
    <dbReference type="NCBI Taxonomy" id="741659"/>
    <lineage>
        <taxon>Bacteria</taxon>
        <taxon>Bacillati</taxon>
        <taxon>Actinomycetota</taxon>
        <taxon>Actinomycetes</taxon>
        <taxon>Micromonosporales</taxon>
        <taxon>Micromonosporaceae</taxon>
        <taxon>Virgisporangium</taxon>
    </lineage>
</organism>
<sequence>MSRTIVVTGASSGIGLAAAEQLAAQGNHLVVVGRDERRLAAAVARVRAAGQGRAPGQFRADFERLADVRALADHLLSTCPTIHVLCNNAGMYVGSYRRTEDGHEATMQANHLGPFLLSTLLRERLRGGRIVTTASGPAPGYTIDPDDLGGAPERYRGVSAYTSTKTANILFADEAARRWPDILSVSFYPGLVRTNIGGTSALRFVFRYAPFLISAERGGGHLAWLATAPAEELANGGFFTKRRLAKAKGRVFNPETAARLWEASEAAVR</sequence>
<dbReference type="InterPro" id="IPR002347">
    <property type="entry name" value="SDR_fam"/>
</dbReference>
<dbReference type="Gene3D" id="3.40.50.720">
    <property type="entry name" value="NAD(P)-binding Rossmann-like Domain"/>
    <property type="match status" value="1"/>
</dbReference>
<proteinExistence type="inferred from homology"/>
<dbReference type="RefSeq" id="WP_203897221.1">
    <property type="nucleotide sequence ID" value="NZ_BOPF01000002.1"/>
</dbReference>
<evidence type="ECO:0000313" key="4">
    <source>
        <dbReference type="Proteomes" id="UP000619260"/>
    </source>
</evidence>
<evidence type="ECO:0000256" key="1">
    <source>
        <dbReference type="ARBA" id="ARBA00006484"/>
    </source>
</evidence>